<dbReference type="SUPFAM" id="SSF52540">
    <property type="entry name" value="P-loop containing nucleoside triphosphate hydrolases"/>
    <property type="match status" value="1"/>
</dbReference>
<evidence type="ECO:0000313" key="6">
    <source>
        <dbReference type="Proteomes" id="UP000694865"/>
    </source>
</evidence>
<comment type="similarity">
    <text evidence="1">Belongs to the TRAFAC class TrmE-Era-EngA-EngB-Septin-like GTPase superfamily. AIG1/Toc34/Toc159-like paraseptin GTPase family. IAN subfamily.</text>
</comment>
<evidence type="ECO:0000256" key="1">
    <source>
        <dbReference type="ARBA" id="ARBA00008535"/>
    </source>
</evidence>
<dbReference type="InterPro" id="IPR006703">
    <property type="entry name" value="G_AIG1"/>
</dbReference>
<dbReference type="PANTHER" id="PTHR10903">
    <property type="entry name" value="GTPASE, IMAP FAMILY MEMBER-RELATED"/>
    <property type="match status" value="1"/>
</dbReference>
<sequence>MTSSVPFPQGNDSTLCLVLVGMNGSGKSATGNTLLKRDNFTSRRSLIPTTQKTAWGKTIGRDILVIDTPPMILTDDTSKKNRLTSREAAMEINKCKEFANKEGSGVDAILLTFNVNERFTPEHERCIHEYEMLFGADFYQYLIIVFTRKDQLTQDNMSLNQFLLQTPEFLTSLLRRCDNRVVAIDNITTDDDVKQRQVDEIIHIAVQLKRSHNSRPMPVQLKRSHNSRPMPGDPSYSVAEMDNIICPMCSLM</sequence>
<dbReference type="Gene3D" id="3.40.50.300">
    <property type="entry name" value="P-loop containing nucleotide triphosphate hydrolases"/>
    <property type="match status" value="1"/>
</dbReference>
<dbReference type="PANTHER" id="PTHR10903:SF184">
    <property type="entry name" value="GTP-BINDING PROTEIN A"/>
    <property type="match status" value="1"/>
</dbReference>
<accession>A0ABM0MDX4</accession>
<evidence type="ECO:0000256" key="3">
    <source>
        <dbReference type="ARBA" id="ARBA00023134"/>
    </source>
</evidence>
<dbReference type="PROSITE" id="PS51720">
    <property type="entry name" value="G_AIG1"/>
    <property type="match status" value="1"/>
</dbReference>
<dbReference type="RefSeq" id="XP_006818215.1">
    <property type="nucleotide sequence ID" value="XM_006818152.1"/>
</dbReference>
<dbReference type="Pfam" id="PF04548">
    <property type="entry name" value="AIG1"/>
    <property type="match status" value="1"/>
</dbReference>
<feature type="region of interest" description="Disordered" evidence="4">
    <location>
        <begin position="215"/>
        <end position="234"/>
    </location>
</feature>
<organism evidence="6 7">
    <name type="scientific">Saccoglossus kowalevskii</name>
    <name type="common">Acorn worm</name>
    <dbReference type="NCBI Taxonomy" id="10224"/>
    <lineage>
        <taxon>Eukaryota</taxon>
        <taxon>Metazoa</taxon>
        <taxon>Hemichordata</taxon>
        <taxon>Enteropneusta</taxon>
        <taxon>Harrimaniidae</taxon>
        <taxon>Saccoglossus</taxon>
    </lineage>
</organism>
<proteinExistence type="inferred from homology"/>
<dbReference type="Proteomes" id="UP000694865">
    <property type="component" value="Unplaced"/>
</dbReference>
<name>A0ABM0MDX4_SACKO</name>
<dbReference type="InterPro" id="IPR045058">
    <property type="entry name" value="GIMA/IAN/Toc"/>
</dbReference>
<evidence type="ECO:0000313" key="7">
    <source>
        <dbReference type="RefSeq" id="XP_006818215.1"/>
    </source>
</evidence>
<keyword evidence="3" id="KW-0342">GTP-binding</keyword>
<evidence type="ECO:0000256" key="2">
    <source>
        <dbReference type="ARBA" id="ARBA00022741"/>
    </source>
</evidence>
<gene>
    <name evidence="7" type="primary">LOC102809413</name>
</gene>
<evidence type="ECO:0000259" key="5">
    <source>
        <dbReference type="PROSITE" id="PS51720"/>
    </source>
</evidence>
<evidence type="ECO:0000256" key="4">
    <source>
        <dbReference type="SAM" id="MobiDB-lite"/>
    </source>
</evidence>
<dbReference type="GeneID" id="102809413"/>
<reference evidence="7" key="1">
    <citation type="submission" date="2025-08" db="UniProtKB">
        <authorList>
            <consortium name="RefSeq"/>
        </authorList>
    </citation>
    <scope>IDENTIFICATION</scope>
    <source>
        <tissue evidence="7">Testes</tissue>
    </source>
</reference>
<feature type="domain" description="AIG1-type G" evidence="5">
    <location>
        <begin position="12"/>
        <end position="226"/>
    </location>
</feature>
<protein>
    <submittedName>
        <fullName evidence="7">Protein AIG1-like</fullName>
    </submittedName>
</protein>
<keyword evidence="2" id="KW-0547">Nucleotide-binding</keyword>
<keyword evidence="6" id="KW-1185">Reference proteome</keyword>
<dbReference type="InterPro" id="IPR027417">
    <property type="entry name" value="P-loop_NTPase"/>
</dbReference>